<name>C0EBI4_9FIRM</name>
<keyword evidence="4" id="KW-1185">Reference proteome</keyword>
<accession>C0EBI4</accession>
<dbReference type="Proteomes" id="UP000003340">
    <property type="component" value="Unassembled WGS sequence"/>
</dbReference>
<comment type="caution">
    <text evidence="3">The sequence shown here is derived from an EMBL/GenBank/DDBJ whole genome shotgun (WGS) entry which is preliminary data.</text>
</comment>
<reference evidence="3 4" key="1">
    <citation type="submission" date="2009-01" db="EMBL/GenBank/DDBJ databases">
        <authorList>
            <person name="Fulton L."/>
            <person name="Clifton S."/>
            <person name="Fulton B."/>
            <person name="Xu J."/>
            <person name="Minx P."/>
            <person name="Pepin K.H."/>
            <person name="Johnson M."/>
            <person name="Bhonagiri V."/>
            <person name="Nash W.E."/>
            <person name="Mardis E.R."/>
            <person name="Wilson R.K."/>
        </authorList>
    </citation>
    <scope>NUCLEOTIDE SEQUENCE [LARGE SCALE GENOMIC DNA]</scope>
    <source>
        <strain evidence="3 4">DSM 5476</strain>
    </source>
</reference>
<dbReference type="STRING" id="537013.CLOSTMETH_01202"/>
<sequence>MKPETTEKQPQGKMGQILGKLRGINKTVVFGAVVTIFALIGLIVSVVFLGGKIGDAFGHEKEKQLYEKILTPVVMLDPVPVENINKLGDEKIVSAAIWSLILNENKDEYQHDDYSVYIPAADVDHYAKQLFGNEIQFNNVSISDSEYTFEYLSESKTYSVPIEIQYMPYRPEIDKISKNGDKVTLKVGYLSRSSVWGMHLKGGYDEKPFKYVEYELTRTGRDQYYISGIHELSDNGITSSFSSGVSSATSSSAPVSSGTDSDPATSSTTDPTSEPQSQTPTDAPVDSSVPTEEAEVS</sequence>
<feature type="region of interest" description="Disordered" evidence="1">
    <location>
        <begin position="241"/>
        <end position="297"/>
    </location>
</feature>
<evidence type="ECO:0000256" key="2">
    <source>
        <dbReference type="SAM" id="Phobius"/>
    </source>
</evidence>
<feature type="compositionally biased region" description="Low complexity" evidence="1">
    <location>
        <begin position="241"/>
        <end position="282"/>
    </location>
</feature>
<gene>
    <name evidence="3" type="ORF">CLOSTMETH_01202</name>
</gene>
<proteinExistence type="predicted"/>
<dbReference type="AlphaFoldDB" id="C0EBI4"/>
<reference evidence="3 4" key="2">
    <citation type="submission" date="2009-02" db="EMBL/GenBank/DDBJ databases">
        <title>Draft genome sequence of Clostridium methylpentosum (DSM 5476).</title>
        <authorList>
            <person name="Sudarsanam P."/>
            <person name="Ley R."/>
            <person name="Guruge J."/>
            <person name="Turnbaugh P.J."/>
            <person name="Mahowald M."/>
            <person name="Liep D."/>
            <person name="Gordon J."/>
        </authorList>
    </citation>
    <scope>NUCLEOTIDE SEQUENCE [LARGE SCALE GENOMIC DNA]</scope>
    <source>
        <strain evidence="3 4">DSM 5476</strain>
    </source>
</reference>
<organism evidence="3 4">
    <name type="scientific">[Clostridium] methylpentosum DSM 5476</name>
    <dbReference type="NCBI Taxonomy" id="537013"/>
    <lineage>
        <taxon>Bacteria</taxon>
        <taxon>Bacillati</taxon>
        <taxon>Bacillota</taxon>
        <taxon>Clostridia</taxon>
        <taxon>Eubacteriales</taxon>
        <taxon>Oscillospiraceae</taxon>
        <taxon>Oscillospiraceae incertae sedis</taxon>
    </lineage>
</organism>
<evidence type="ECO:0000256" key="1">
    <source>
        <dbReference type="SAM" id="MobiDB-lite"/>
    </source>
</evidence>
<protein>
    <recommendedName>
        <fullName evidence="5">Ice-structuring protein</fullName>
    </recommendedName>
</protein>
<keyword evidence="2" id="KW-0472">Membrane</keyword>
<evidence type="ECO:0000313" key="4">
    <source>
        <dbReference type="Proteomes" id="UP000003340"/>
    </source>
</evidence>
<evidence type="ECO:0000313" key="3">
    <source>
        <dbReference type="EMBL" id="EEG31170.1"/>
    </source>
</evidence>
<keyword evidence="2" id="KW-1133">Transmembrane helix</keyword>
<dbReference type="eggNOG" id="ENOG503364D">
    <property type="taxonomic scope" value="Bacteria"/>
</dbReference>
<dbReference type="EMBL" id="ACEC01000042">
    <property type="protein sequence ID" value="EEG31170.1"/>
    <property type="molecule type" value="Genomic_DNA"/>
</dbReference>
<evidence type="ECO:0008006" key="5">
    <source>
        <dbReference type="Google" id="ProtNLM"/>
    </source>
</evidence>
<keyword evidence="2" id="KW-0812">Transmembrane</keyword>
<dbReference type="HOGENOM" id="CLU_080119_0_0_9"/>
<feature type="transmembrane region" description="Helical" evidence="2">
    <location>
        <begin position="28"/>
        <end position="51"/>
    </location>
</feature>